<gene>
    <name evidence="2" type="ORF">SAMN05661044_02700</name>
</gene>
<dbReference type="AlphaFoldDB" id="A0A1H7QRP2"/>
<dbReference type="InterPro" id="IPR020080">
    <property type="entry name" value="OM_adhesin/peptidase_omptin"/>
</dbReference>
<evidence type="ECO:0000259" key="1">
    <source>
        <dbReference type="Pfam" id="PF17251"/>
    </source>
</evidence>
<dbReference type="PROSITE" id="PS51257">
    <property type="entry name" value="PROKAR_LIPOPROTEIN"/>
    <property type="match status" value="1"/>
</dbReference>
<evidence type="ECO:0000313" key="3">
    <source>
        <dbReference type="Proteomes" id="UP000199421"/>
    </source>
</evidence>
<proteinExistence type="predicted"/>
<dbReference type="RefSeq" id="WP_093325102.1">
    <property type="nucleotide sequence ID" value="NZ_FOAF01000002.1"/>
</dbReference>
<dbReference type="GO" id="GO:0004190">
    <property type="term" value="F:aspartic-type endopeptidase activity"/>
    <property type="evidence" value="ECO:0007669"/>
    <property type="project" value="InterPro"/>
</dbReference>
<dbReference type="InterPro" id="IPR053724">
    <property type="entry name" value="OMP_A26_sf"/>
</dbReference>
<dbReference type="Proteomes" id="UP000199421">
    <property type="component" value="Unassembled WGS sequence"/>
</dbReference>
<dbReference type="Gene3D" id="2.40.128.90">
    <property type="entry name" value="OMPT-like"/>
    <property type="match status" value="1"/>
</dbReference>
<dbReference type="SUPFAM" id="SSF69917">
    <property type="entry name" value="OMPT-like"/>
    <property type="match status" value="1"/>
</dbReference>
<reference evidence="3" key="1">
    <citation type="submission" date="2016-10" db="EMBL/GenBank/DDBJ databases">
        <authorList>
            <person name="Varghese N."/>
            <person name="Submissions S."/>
        </authorList>
    </citation>
    <scope>NUCLEOTIDE SEQUENCE [LARGE SCALE GENOMIC DNA]</scope>
    <source>
        <strain evidence="3">DSM 18733</strain>
    </source>
</reference>
<name>A0A1H7QRP2_OLID1</name>
<accession>A0A1H7QRP2</accession>
<dbReference type="InterPro" id="IPR035163">
    <property type="entry name" value="Pom"/>
</dbReference>
<dbReference type="OrthoDB" id="5566985at2"/>
<dbReference type="EMBL" id="FOAF01000002">
    <property type="protein sequence ID" value="SEL50651.1"/>
    <property type="molecule type" value="Genomic_DNA"/>
</dbReference>
<evidence type="ECO:0000313" key="2">
    <source>
        <dbReference type="EMBL" id="SEL50651.1"/>
    </source>
</evidence>
<sequence>MTYLKSWLSYCLLLLIGCKVNSQEYRKHSLSLEPYIKYRQENLDWSIAGDENGQNPNVFSELIWKKVRGPQLGLLAEWKILKKLSIGLDLSYLNIITGRVTDADYADDHRQQRFSYEELNADRGHVILLNARLQYHLYSGSFFAISPYLAYINKHQRLYMSDNEIALVEGKHLNSTYQPSWQGVSLGSEFMFYIRKAILSIGLSGSLLDYYAKADWNLIEEYAHPISFEHRAKGQGFDAQFQLEYPVFGNLFIMANADISFLETNAGTDKLFYLSGSNASTQLNGVSNRSFGIGGGLKLIF</sequence>
<organism evidence="2 3">
    <name type="scientific">Olivibacter domesticus</name>
    <name type="common">Pseudosphingobacterium domesticum</name>
    <dbReference type="NCBI Taxonomy" id="407022"/>
    <lineage>
        <taxon>Bacteria</taxon>
        <taxon>Pseudomonadati</taxon>
        <taxon>Bacteroidota</taxon>
        <taxon>Sphingobacteriia</taxon>
        <taxon>Sphingobacteriales</taxon>
        <taxon>Sphingobacteriaceae</taxon>
        <taxon>Olivibacter</taxon>
    </lineage>
</organism>
<keyword evidence="3" id="KW-1185">Reference proteome</keyword>
<dbReference type="Pfam" id="PF17251">
    <property type="entry name" value="Pom"/>
    <property type="match status" value="1"/>
</dbReference>
<protein>
    <recommendedName>
        <fullName evidence="1">Protochlamydia outer membrane protein domain-containing protein</fullName>
    </recommendedName>
</protein>
<feature type="domain" description="Protochlamydia outer membrane protein" evidence="1">
    <location>
        <begin position="38"/>
        <end position="299"/>
    </location>
</feature>